<sequence>MYTCFYYGIQVKEMGESNKPSDSVKGSELAAEKKKGFADLMKLMRPLNEEKDFWVRFMIWKVGWTLALGGKSRV</sequence>
<organism evidence="1">
    <name type="scientific">Solanum chacoense</name>
    <name type="common">Chaco potato</name>
    <dbReference type="NCBI Taxonomy" id="4108"/>
    <lineage>
        <taxon>Eukaryota</taxon>
        <taxon>Viridiplantae</taxon>
        <taxon>Streptophyta</taxon>
        <taxon>Embryophyta</taxon>
        <taxon>Tracheophyta</taxon>
        <taxon>Spermatophyta</taxon>
        <taxon>Magnoliopsida</taxon>
        <taxon>eudicotyledons</taxon>
        <taxon>Gunneridae</taxon>
        <taxon>Pentapetalae</taxon>
        <taxon>asterids</taxon>
        <taxon>lamiids</taxon>
        <taxon>Solanales</taxon>
        <taxon>Solanaceae</taxon>
        <taxon>Solanoideae</taxon>
        <taxon>Solaneae</taxon>
        <taxon>Solanum</taxon>
    </lineage>
</organism>
<dbReference type="PANTHER" id="PTHR46977:SF2">
    <property type="entry name" value="PROTEIN FREE1-LIKE"/>
    <property type="match status" value="1"/>
</dbReference>
<accession>A0A0V0H5N2</accession>
<dbReference type="GO" id="GO:0043130">
    <property type="term" value="F:ubiquitin binding"/>
    <property type="evidence" value="ECO:0007669"/>
    <property type="project" value="InterPro"/>
</dbReference>
<dbReference type="GO" id="GO:0031902">
    <property type="term" value="C:late endosome membrane"/>
    <property type="evidence" value="ECO:0007669"/>
    <property type="project" value="TreeGrafter"/>
</dbReference>
<name>A0A0V0H5N2_SOLCH</name>
<dbReference type="EMBL" id="GEDG01025219">
    <property type="protein sequence ID" value="JAP15402.1"/>
    <property type="molecule type" value="Transcribed_RNA"/>
</dbReference>
<evidence type="ECO:0000313" key="1">
    <source>
        <dbReference type="EMBL" id="JAP15402.1"/>
    </source>
</evidence>
<reference evidence="1" key="1">
    <citation type="submission" date="2015-12" db="EMBL/GenBank/DDBJ databases">
        <title>Gene expression during late stages of embryo sac development: a critical building block for successful pollen-pistil interactions.</title>
        <authorList>
            <person name="Liu Y."/>
            <person name="Joly V."/>
            <person name="Sabar M."/>
            <person name="Matton D.P."/>
        </authorList>
    </citation>
    <scope>NUCLEOTIDE SEQUENCE</scope>
</reference>
<dbReference type="InterPro" id="IPR045893">
    <property type="entry name" value="FREE1"/>
</dbReference>
<dbReference type="GO" id="GO:0000813">
    <property type="term" value="C:ESCRT I complex"/>
    <property type="evidence" value="ECO:0007669"/>
    <property type="project" value="TreeGrafter"/>
</dbReference>
<dbReference type="GO" id="GO:0036258">
    <property type="term" value="P:multivesicular body assembly"/>
    <property type="evidence" value="ECO:0007669"/>
    <property type="project" value="InterPro"/>
</dbReference>
<dbReference type="GO" id="GO:0070676">
    <property type="term" value="P:intralumenal vesicle formation"/>
    <property type="evidence" value="ECO:0007669"/>
    <property type="project" value="TreeGrafter"/>
</dbReference>
<protein>
    <submittedName>
        <fullName evidence="1">Putative ovule protein</fullName>
    </submittedName>
</protein>
<dbReference type="AlphaFoldDB" id="A0A0V0H5N2"/>
<dbReference type="PANTHER" id="PTHR46977">
    <property type="entry name" value="PROTEIN FREE1"/>
    <property type="match status" value="1"/>
</dbReference>
<proteinExistence type="predicted"/>